<organism evidence="4 5">
    <name type="scientific">Sporormia fimetaria CBS 119925</name>
    <dbReference type="NCBI Taxonomy" id="1340428"/>
    <lineage>
        <taxon>Eukaryota</taxon>
        <taxon>Fungi</taxon>
        <taxon>Dikarya</taxon>
        <taxon>Ascomycota</taxon>
        <taxon>Pezizomycotina</taxon>
        <taxon>Dothideomycetes</taxon>
        <taxon>Pleosporomycetidae</taxon>
        <taxon>Pleosporales</taxon>
        <taxon>Sporormiaceae</taxon>
        <taxon>Sporormia</taxon>
    </lineage>
</organism>
<dbReference type="PANTHER" id="PTHR24170:SF1">
    <property type="entry name" value="DOMAIN PROTEIN, PUTATIVE (AFU_ORTHOLOGUE AFUA_1G09870)-RELATED"/>
    <property type="match status" value="1"/>
</dbReference>
<feature type="compositionally biased region" description="Polar residues" evidence="2">
    <location>
        <begin position="170"/>
        <end position="184"/>
    </location>
</feature>
<gene>
    <name evidence="4" type="ORF">M011DRAFT_401339</name>
</gene>
<dbReference type="GO" id="GO:0030133">
    <property type="term" value="C:transport vesicle"/>
    <property type="evidence" value="ECO:0007669"/>
    <property type="project" value="TreeGrafter"/>
</dbReference>
<name>A0A6A6VGD2_9PLEO</name>
<dbReference type="Pfam" id="PF02204">
    <property type="entry name" value="VPS9"/>
    <property type="match status" value="1"/>
</dbReference>
<dbReference type="SUPFAM" id="SSF109993">
    <property type="entry name" value="VPS9 domain"/>
    <property type="match status" value="1"/>
</dbReference>
<feature type="domain" description="VPS9" evidence="3">
    <location>
        <begin position="344"/>
        <end position="511"/>
    </location>
</feature>
<dbReference type="GO" id="GO:0045022">
    <property type="term" value="P:early endosome to late endosome transport"/>
    <property type="evidence" value="ECO:0007669"/>
    <property type="project" value="TreeGrafter"/>
</dbReference>
<accession>A0A6A6VGD2</accession>
<dbReference type="GO" id="GO:0005085">
    <property type="term" value="F:guanyl-nucleotide exchange factor activity"/>
    <property type="evidence" value="ECO:0007669"/>
    <property type="project" value="TreeGrafter"/>
</dbReference>
<feature type="region of interest" description="Disordered" evidence="2">
    <location>
        <begin position="531"/>
        <end position="598"/>
    </location>
</feature>
<comment type="similarity">
    <text evidence="1">Belongs to the UPF0507 family.</text>
</comment>
<dbReference type="PANTHER" id="PTHR24170">
    <property type="entry name" value="ANKYRIN REPEAT DOMAIN-CONTAINING PROTEIN 27"/>
    <property type="match status" value="1"/>
</dbReference>
<reference evidence="4" key="1">
    <citation type="journal article" date="2020" name="Stud. Mycol.">
        <title>101 Dothideomycetes genomes: a test case for predicting lifestyles and emergence of pathogens.</title>
        <authorList>
            <person name="Haridas S."/>
            <person name="Albert R."/>
            <person name="Binder M."/>
            <person name="Bloem J."/>
            <person name="Labutti K."/>
            <person name="Salamov A."/>
            <person name="Andreopoulos B."/>
            <person name="Baker S."/>
            <person name="Barry K."/>
            <person name="Bills G."/>
            <person name="Bluhm B."/>
            <person name="Cannon C."/>
            <person name="Castanera R."/>
            <person name="Culley D."/>
            <person name="Daum C."/>
            <person name="Ezra D."/>
            <person name="Gonzalez J."/>
            <person name="Henrissat B."/>
            <person name="Kuo A."/>
            <person name="Liang C."/>
            <person name="Lipzen A."/>
            <person name="Lutzoni F."/>
            <person name="Magnuson J."/>
            <person name="Mondo S."/>
            <person name="Nolan M."/>
            <person name="Ohm R."/>
            <person name="Pangilinan J."/>
            <person name="Park H.-J."/>
            <person name="Ramirez L."/>
            <person name="Alfaro M."/>
            <person name="Sun H."/>
            <person name="Tritt A."/>
            <person name="Yoshinaga Y."/>
            <person name="Zwiers L.-H."/>
            <person name="Turgeon B."/>
            <person name="Goodwin S."/>
            <person name="Spatafora J."/>
            <person name="Crous P."/>
            <person name="Grigoriev I."/>
        </authorList>
    </citation>
    <scope>NUCLEOTIDE SEQUENCE</scope>
    <source>
        <strain evidence="4">CBS 119925</strain>
    </source>
</reference>
<dbReference type="Gene3D" id="1.20.1050.80">
    <property type="entry name" value="VPS9 domain"/>
    <property type="match status" value="1"/>
</dbReference>
<dbReference type="OrthoDB" id="7464126at2759"/>
<dbReference type="GO" id="GO:0005769">
    <property type="term" value="C:early endosome"/>
    <property type="evidence" value="ECO:0007669"/>
    <property type="project" value="TreeGrafter"/>
</dbReference>
<protein>
    <recommendedName>
        <fullName evidence="3">VPS9 domain-containing protein</fullName>
    </recommendedName>
</protein>
<dbReference type="GO" id="GO:0005886">
    <property type="term" value="C:plasma membrane"/>
    <property type="evidence" value="ECO:0007669"/>
    <property type="project" value="TreeGrafter"/>
</dbReference>
<dbReference type="GO" id="GO:0005770">
    <property type="term" value="C:late endosome"/>
    <property type="evidence" value="ECO:0007669"/>
    <property type="project" value="TreeGrafter"/>
</dbReference>
<dbReference type="FunFam" id="1.25.40.20:FF:000443">
    <property type="entry name" value="Putative vps9 domain protein"/>
    <property type="match status" value="1"/>
</dbReference>
<dbReference type="Proteomes" id="UP000799440">
    <property type="component" value="Unassembled WGS sequence"/>
</dbReference>
<feature type="region of interest" description="Disordered" evidence="2">
    <location>
        <begin position="222"/>
        <end position="249"/>
    </location>
</feature>
<dbReference type="SUPFAM" id="SSF48403">
    <property type="entry name" value="Ankyrin repeat"/>
    <property type="match status" value="1"/>
</dbReference>
<dbReference type="InterPro" id="IPR036871">
    <property type="entry name" value="PX_dom_sf"/>
</dbReference>
<dbReference type="InterPro" id="IPR002110">
    <property type="entry name" value="Ankyrin_rpt"/>
</dbReference>
<feature type="compositionally biased region" description="Acidic residues" evidence="2">
    <location>
        <begin position="539"/>
        <end position="552"/>
    </location>
</feature>
<dbReference type="InterPro" id="IPR051248">
    <property type="entry name" value="UPF0507/Ank_repeat_27"/>
</dbReference>
<dbReference type="Pfam" id="PF13857">
    <property type="entry name" value="Ank_5"/>
    <property type="match status" value="1"/>
</dbReference>
<evidence type="ECO:0000256" key="1">
    <source>
        <dbReference type="ARBA" id="ARBA00007428"/>
    </source>
</evidence>
<dbReference type="PROSITE" id="PS51205">
    <property type="entry name" value="VPS9"/>
    <property type="match status" value="1"/>
</dbReference>
<dbReference type="GO" id="GO:0097422">
    <property type="term" value="C:tubular endosome"/>
    <property type="evidence" value="ECO:0007669"/>
    <property type="project" value="TreeGrafter"/>
</dbReference>
<evidence type="ECO:0000313" key="4">
    <source>
        <dbReference type="EMBL" id="KAF2748157.1"/>
    </source>
</evidence>
<evidence type="ECO:0000313" key="5">
    <source>
        <dbReference type="Proteomes" id="UP000799440"/>
    </source>
</evidence>
<dbReference type="InterPro" id="IPR037191">
    <property type="entry name" value="VPS9_dom_sf"/>
</dbReference>
<dbReference type="SMART" id="SM00248">
    <property type="entry name" value="ANK"/>
    <property type="match status" value="3"/>
</dbReference>
<feature type="region of interest" description="Disordered" evidence="2">
    <location>
        <begin position="166"/>
        <end position="185"/>
    </location>
</feature>
<dbReference type="EMBL" id="MU006570">
    <property type="protein sequence ID" value="KAF2748157.1"/>
    <property type="molecule type" value="Genomic_DNA"/>
</dbReference>
<dbReference type="Gene3D" id="1.25.40.20">
    <property type="entry name" value="Ankyrin repeat-containing domain"/>
    <property type="match status" value="2"/>
</dbReference>
<evidence type="ECO:0000259" key="3">
    <source>
        <dbReference type="PROSITE" id="PS51205"/>
    </source>
</evidence>
<dbReference type="CDD" id="cd06093">
    <property type="entry name" value="PX_domain"/>
    <property type="match status" value="1"/>
</dbReference>
<dbReference type="InterPro" id="IPR003123">
    <property type="entry name" value="VPS9"/>
</dbReference>
<dbReference type="SUPFAM" id="SSF64268">
    <property type="entry name" value="PX domain"/>
    <property type="match status" value="1"/>
</dbReference>
<proteinExistence type="inferred from homology"/>
<dbReference type="GO" id="GO:0000149">
    <property type="term" value="F:SNARE binding"/>
    <property type="evidence" value="ECO:0007669"/>
    <property type="project" value="TreeGrafter"/>
</dbReference>
<dbReference type="GO" id="GO:0035091">
    <property type="term" value="F:phosphatidylinositol binding"/>
    <property type="evidence" value="ECO:0007669"/>
    <property type="project" value="InterPro"/>
</dbReference>
<dbReference type="Gene3D" id="3.30.1520.10">
    <property type="entry name" value="Phox-like domain"/>
    <property type="match status" value="1"/>
</dbReference>
<evidence type="ECO:0000256" key="2">
    <source>
        <dbReference type="SAM" id="MobiDB-lite"/>
    </source>
</evidence>
<feature type="region of interest" description="Disordered" evidence="2">
    <location>
        <begin position="1285"/>
        <end position="1348"/>
    </location>
</feature>
<keyword evidence="5" id="KW-1185">Reference proteome</keyword>
<dbReference type="InterPro" id="IPR036770">
    <property type="entry name" value="Ankyrin_rpt-contain_sf"/>
</dbReference>
<feature type="compositionally biased region" description="Polar residues" evidence="2">
    <location>
        <begin position="573"/>
        <end position="583"/>
    </location>
</feature>
<sequence length="1348" mass="150221">MPPILNPFLRAFFRSSLPSQCSPVQHHILLVPTTETLVSSRDRDANAPYAEACASEEFLASHILRIPGGVGPNNHVKDPASFRETRGKPKQYSTANGRTVIIRDAAVFGNKGFKTLNQAQLLNDIIFHPDTFDAQPWLVYFISRPLVGTHEATPILPATLPVQHKPHSLVHTSPTSVNGASSSMPKRKEVKSFGELLNHFPMIARQMQPGLERLFREFGKELEKPLPPTPPEDSEEASRSSRRRSSLSSSESVSLSLRSSLSHGHRSFISNLELDREEEMLRTSLETAVTAAIDLFQMVDKQQLSLLGATTDLTGPIVERMIERYITEQIHHTVLFPRLCVIRRPADTELESRIREMMDIDISQVGIDMIDGSKGKKKLAVRLSTAVDMFKRMGVAGSPQEMIEILVAVQKHITTSDASTVADKPGTEVITNGNSYSEKHNQFLTVNADTLVSLLLIVVIRSSVRHLQARLSYMRHFVFIDDVESGEMGYALSTFEAVLSYLSRDSGGLRRCSQRNRRLWRAARTGDVDSLRKILEPESSTEDADTDTEPPDEQASKPSVPHTPRCVGHVASNPFNHAATNGDLTAPAQDSGAQRSEDSPLAHVFPFQRALTPAILEPSKTKKRVSLNLRSLSVSSVASFKSRTTVDSRASGFEGDTSIETLSKTHGLRGESVLMFAVENGQHEALRYLISLHDYYPLDFVLDDCTNDGTTLLSATIQHGHSTTTDVLLAYILETCPKEQVVKAYIAKQDDQGRCVAHYLFNQPSLIENIGHLIPWRLKDKNGQTPVFALCRSYDHDEYRHMVDQALAAATQAQGDGLPLHLDEHIDHKGNSLLHIINDPFIAMKLLYRCDSDVNATNERHFTPLMVASKYGRTELVRVFFQDARVDVSARDMRGLTAVELAKDDEVRNRIDDLVLLTHEPRSDGRITAVVRSFFVEDGSVKLVVKSGAPNDNSSITITTSRRSVQDFESLARWLAQENPASWLPSLDNLASPFLIPSRPSRSILRDTQARLDAFLQTLLSHPTFSTHELVWEFFLVPDINLDMLAERSARKVESRKERIRDEYLPLYDVREVEIFVQHARESVRSVHHASRSVLRRTNKMRNAASDFVDAANLGDAAIKLLTFLPPSHTRAIMRFTKTLGQSEASPLSVFHNNFRAISDCTSAILTALNRPSLLITSMSAAQRDVDRHQLSIRRSDRWPLGLLDDARIRMQKEAQEKMDVAADEVADLGRELRHTQQVVASELASWQEGRVQMGRKTIKEFARKTLVTERARLESMKRAIRELGIGLPKTAAKSDDTSRPPTTEGRDMSGAPGPEQGQLGVDNSDDATTRKVDTVAIPGPEDEALLA</sequence>